<reference evidence="2" key="1">
    <citation type="journal article" date="2020" name="mSystems">
        <title>Genome- and Community-Level Interaction Insights into Carbon Utilization and Element Cycling Functions of Hydrothermarchaeota in Hydrothermal Sediment.</title>
        <authorList>
            <person name="Zhou Z."/>
            <person name="Liu Y."/>
            <person name="Xu W."/>
            <person name="Pan J."/>
            <person name="Luo Z.H."/>
            <person name="Li M."/>
        </authorList>
    </citation>
    <scope>NUCLEOTIDE SEQUENCE [LARGE SCALE GENOMIC DNA]</scope>
    <source>
        <strain evidence="2">HyVt-577</strain>
    </source>
</reference>
<dbReference type="SMART" id="SM00642">
    <property type="entry name" value="Aamy"/>
    <property type="match status" value="1"/>
</dbReference>
<name>A0A7V4WU80_CALAY</name>
<accession>A0A7V4WU80</accession>
<dbReference type="EMBL" id="DRQG01000022">
    <property type="protein sequence ID" value="HGY54543.1"/>
    <property type="molecule type" value="Genomic_DNA"/>
</dbReference>
<feature type="domain" description="Glycosyl hydrolase family 13 catalytic" evidence="1">
    <location>
        <begin position="310"/>
        <end position="709"/>
    </location>
</feature>
<evidence type="ECO:0000313" key="2">
    <source>
        <dbReference type="EMBL" id="HGY54543.1"/>
    </source>
</evidence>
<dbReference type="Proteomes" id="UP000885779">
    <property type="component" value="Unassembled WGS sequence"/>
</dbReference>
<dbReference type="SUPFAM" id="SSF51445">
    <property type="entry name" value="(Trans)glycosidases"/>
    <property type="match status" value="1"/>
</dbReference>
<protein>
    <submittedName>
        <fullName evidence="2">Alpha-amylase</fullName>
    </submittedName>
</protein>
<dbReference type="PANTHER" id="PTHR47786">
    <property type="entry name" value="ALPHA-1,4-GLUCAN:MALTOSE-1-PHOSPHATE MALTOSYLTRANSFERASE"/>
    <property type="match status" value="1"/>
</dbReference>
<dbReference type="PANTHER" id="PTHR47786:SF2">
    <property type="entry name" value="GLYCOSYL HYDROLASE FAMILY 13 CATALYTIC DOMAIN-CONTAINING PROTEIN"/>
    <property type="match status" value="1"/>
</dbReference>
<gene>
    <name evidence="2" type="ORF">ENK44_02460</name>
</gene>
<dbReference type="InterPro" id="IPR017853">
    <property type="entry name" value="GH"/>
</dbReference>
<organism evidence="2">
    <name type="scientific">Caldithrix abyssi</name>
    <dbReference type="NCBI Taxonomy" id="187145"/>
    <lineage>
        <taxon>Bacteria</taxon>
        <taxon>Pseudomonadati</taxon>
        <taxon>Calditrichota</taxon>
        <taxon>Calditrichia</taxon>
        <taxon>Calditrichales</taxon>
        <taxon>Calditrichaceae</taxon>
        <taxon>Caldithrix</taxon>
    </lineage>
</organism>
<comment type="caution">
    <text evidence="2">The sequence shown here is derived from an EMBL/GenBank/DDBJ whole genome shotgun (WGS) entry which is preliminary data.</text>
</comment>
<dbReference type="InterPro" id="IPR006047">
    <property type="entry name" value="GH13_cat_dom"/>
</dbReference>
<proteinExistence type="predicted"/>
<dbReference type="AlphaFoldDB" id="A0A7V4WU80"/>
<evidence type="ECO:0000259" key="1">
    <source>
        <dbReference type="SMART" id="SM00642"/>
    </source>
</evidence>
<dbReference type="GO" id="GO:0005975">
    <property type="term" value="P:carbohydrate metabolic process"/>
    <property type="evidence" value="ECO:0007669"/>
    <property type="project" value="InterPro"/>
</dbReference>
<dbReference type="Pfam" id="PF00128">
    <property type="entry name" value="Alpha-amylase"/>
    <property type="match status" value="1"/>
</dbReference>
<dbReference type="Gene3D" id="3.20.20.80">
    <property type="entry name" value="Glycosidases"/>
    <property type="match status" value="1"/>
</dbReference>
<sequence length="1164" mass="135697">MIRTKSDKKNAKTNNSDSYPRFEFHISRDARDRYKFDESLFSSEGEVIFGNFADSQHLAALLNADKAGEEYLSAAELYAMGLLDEIAHFIIEAYRRQINPRLLRQIENELAKKYGADKVDLLLKSFLNNFPPQTVYNGEQSEEDYLKGKSGDLTAREISLEEVIVLWLDNRNPAYQPIKEMISEETLQKETIYAQIFDDLEAFFRRLPGFGPDNLPLLEMLQMPARLYPHSLTAQLQFIREHWQDLIEPLLTRILIRMDFIREEEKARLAAAFGGPGPTQVIAFDEDEFEEERFSADLDWMPRLVLIAKSTYVWLDQLSKKYERPITRLDQVPDEELDRLARAGFSGLWLIGIWERSRASQRIKQMTGNPEAMASAYSLDRYEIARDLGGEEAFLNLRHRAMRRGIRMGSDMVPNHMGIDSQWVIHHPDWFVQMDHPPFPTYSFTGPDLCDDERVGIFIEDGYWNRSDAAVVFKRLDRHTGEVRYIYHGNDGTSMPWNDTAQLNYLLAEVREAVIQTILEVARKFPIIRFDAAMTLAKKHYQRLWFPEPGKGGDIPSRALFAMSKEEFNRAFPTEFWREVVDRVQQEVPDTLLLAEAFWLMESFFVRTLGMHRVYNSAFMNMLKNEENDKYRLSVKNVLEFNPQILKRYVNFMNNPDEETAVAQFGKGDKYFGVCVMMCTMPGLPMFGHGQIEGYEEKYGMEYRRAYWDEQADAELMARHEREIFPLLRQRRRFADVEHFYLYDFYRPDGSVNENVFAYSNGNGEDVSLVVYHNKYEETEGWINLSSGVYRQESLERKTLAEALQIDDDPDLFVCFKDMISGLEYLRPAAQLCAEGLRLFLPAYRYHVFVDFHHLRRSNTRPYDKLYDRIHEQGVPSIEEALDDLLYEPLYIALQEAVNPGSLRWLADGWKKGRKNRQVLLTFEEKITLLLEAFASFDHLTVARNKIIDSAQKEYLATLRAIQPALKKDAALPVYVRKAVSALFSDPPNDALDGWRILLSLPFLHGLRHLYGDKTGSTLPRYKLQKAFARAWQELPLENGAEEADYLLIDILSEYRRGLLVDEQHPAHIFFEDLFGYASTIRFLGINLFEGVVYFNKERFETLMRWLFILRYIELTKLQKSKKGQRYPGLHKLHKFVQDIIKLAGKTGYRKDDFLKELGGIDLH</sequence>